<dbReference type="RefSeq" id="WP_218562528.1">
    <property type="nucleotide sequence ID" value="NZ_CP076643.1"/>
</dbReference>
<dbReference type="GO" id="GO:0003677">
    <property type="term" value="F:DNA binding"/>
    <property type="evidence" value="ECO:0007669"/>
    <property type="project" value="InterPro"/>
</dbReference>
<evidence type="ECO:0000313" key="3">
    <source>
        <dbReference type="Proteomes" id="UP000694232"/>
    </source>
</evidence>
<dbReference type="AlphaFoldDB" id="A0A975U8R2"/>
<reference evidence="2" key="1">
    <citation type="submission" date="2021-06" db="EMBL/GenBank/DDBJ databases">
        <title>Vibrio nov. sp., novel gut bacterium isolated from Yellow Sea oyster.</title>
        <authorList>
            <person name="Muhammad N."/>
            <person name="Nguyen T.H."/>
            <person name="Lee Y.-J."/>
            <person name="Ko J."/>
            <person name="Kim S.-G."/>
        </authorList>
    </citation>
    <scope>NUCLEOTIDE SEQUENCE</scope>
    <source>
        <strain evidence="2">OG9-811</strain>
    </source>
</reference>
<proteinExistence type="predicted"/>
<dbReference type="PANTHER" id="PTHR34322:SF2">
    <property type="entry name" value="TRANSPOSASE IS200-LIKE DOMAIN-CONTAINING PROTEIN"/>
    <property type="match status" value="1"/>
</dbReference>
<feature type="domain" description="Transposase IS200-like" evidence="1">
    <location>
        <begin position="13"/>
        <end position="187"/>
    </location>
</feature>
<dbReference type="PANTHER" id="PTHR34322">
    <property type="entry name" value="TRANSPOSASE, Y1_TNP DOMAIN-CONTAINING"/>
    <property type="match status" value="1"/>
</dbReference>
<evidence type="ECO:0000259" key="1">
    <source>
        <dbReference type="SMART" id="SM01321"/>
    </source>
</evidence>
<gene>
    <name evidence="2" type="ORF">KNV97_18175</name>
</gene>
<evidence type="ECO:0000313" key="2">
    <source>
        <dbReference type="EMBL" id="QXO17304.1"/>
    </source>
</evidence>
<dbReference type="EMBL" id="CP076643">
    <property type="protein sequence ID" value="QXO17304.1"/>
    <property type="molecule type" value="Genomic_DNA"/>
</dbReference>
<dbReference type="GO" id="GO:0006313">
    <property type="term" value="P:DNA transposition"/>
    <property type="evidence" value="ECO:0007669"/>
    <property type="project" value="InterPro"/>
</dbReference>
<protein>
    <submittedName>
        <fullName evidence="2">Transposase</fullName>
    </submittedName>
</protein>
<dbReference type="InterPro" id="IPR002686">
    <property type="entry name" value="Transposase_17"/>
</dbReference>
<sequence>MTTARSKLICPDVTPYYHCVSRCVRRSYLCGQDKLTGKSFEHRRDWVEQKILSLATIFCIRICAYAVMSNHYHLVAFIDKEAAQALSREEIIERWAAEHTIPSIIQRYLDGQLTGQAEWECCLSLIETWRDRLCSLSWFMKELNYNIALQANKEDNCTGRFWEGRFKSQALLDEKALLAAMAYVDLNPVRAKLAETPEQSEHTSIKRRISKLEQEKSTASPLADFVGYQSQGDTYGIPFRLIDYIELVDWIGRQFRTDKAGRIQPTQPAILKRLSLPQQECVQLCRNLEQHARVWIGSSTHLIHAKSKLKRKRLLAIHIS</sequence>
<keyword evidence="3" id="KW-1185">Reference proteome</keyword>
<dbReference type="Proteomes" id="UP000694232">
    <property type="component" value="Chromosome 1"/>
</dbReference>
<organism evidence="2 3">
    <name type="scientific">Vibrio ostreae</name>
    <dbReference type="NCBI Taxonomy" id="2841925"/>
    <lineage>
        <taxon>Bacteria</taxon>
        <taxon>Pseudomonadati</taxon>
        <taxon>Pseudomonadota</taxon>
        <taxon>Gammaproteobacteria</taxon>
        <taxon>Vibrionales</taxon>
        <taxon>Vibrionaceae</taxon>
        <taxon>Vibrio</taxon>
    </lineage>
</organism>
<name>A0A975U8R2_9VIBR</name>
<dbReference type="GO" id="GO:0004803">
    <property type="term" value="F:transposase activity"/>
    <property type="evidence" value="ECO:0007669"/>
    <property type="project" value="InterPro"/>
</dbReference>
<accession>A0A975U8R2</accession>
<dbReference type="KEGG" id="vos:KNV97_18175"/>
<dbReference type="SMART" id="SM01321">
    <property type="entry name" value="Y1_Tnp"/>
    <property type="match status" value="1"/>
</dbReference>